<dbReference type="EMBL" id="CADILN010000010">
    <property type="protein sequence ID" value="CAB4051892.1"/>
    <property type="molecule type" value="Genomic_DNA"/>
</dbReference>
<accession>A0A6J5KEV2</accession>
<dbReference type="AlphaFoldDB" id="A0A6J5KEV2"/>
<gene>
    <name evidence="1" type="ORF">LMG9964_05572</name>
</gene>
<reference evidence="1 2" key="1">
    <citation type="submission" date="2020-04" db="EMBL/GenBank/DDBJ databases">
        <authorList>
            <person name="De Canck E."/>
        </authorList>
    </citation>
    <scope>NUCLEOTIDE SEQUENCE [LARGE SCALE GENOMIC DNA]</scope>
    <source>
        <strain evidence="1 2">LMG 9964</strain>
    </source>
</reference>
<organism evidence="1 2">
    <name type="scientific">Paraburkholderia phenoliruptrix</name>
    <dbReference type="NCBI Taxonomy" id="252970"/>
    <lineage>
        <taxon>Bacteria</taxon>
        <taxon>Pseudomonadati</taxon>
        <taxon>Pseudomonadota</taxon>
        <taxon>Betaproteobacteria</taxon>
        <taxon>Burkholderiales</taxon>
        <taxon>Burkholderiaceae</taxon>
        <taxon>Paraburkholderia</taxon>
    </lineage>
</organism>
<protein>
    <submittedName>
        <fullName evidence="1">Uncharacterized protein</fullName>
    </submittedName>
</protein>
<sequence>MNPLIFGPRKTYIQSTNKTLCLLYVGSFARDSDERASSLQIPERAFNRYRTNPELTTERGGGGNRLFDCIDALFDPSGNFFANCSMQRVRSASSYRFHVLSCAKLGLV</sequence>
<proteinExistence type="predicted"/>
<evidence type="ECO:0000313" key="2">
    <source>
        <dbReference type="Proteomes" id="UP000494102"/>
    </source>
</evidence>
<name>A0A6J5KEV2_9BURK</name>
<dbReference type="Proteomes" id="UP000494102">
    <property type="component" value="Unassembled WGS sequence"/>
</dbReference>
<evidence type="ECO:0000313" key="1">
    <source>
        <dbReference type="EMBL" id="CAB4051892.1"/>
    </source>
</evidence>